<organism evidence="1">
    <name type="scientific">Octopus bimaculoides</name>
    <name type="common">California two-spotted octopus</name>
    <dbReference type="NCBI Taxonomy" id="37653"/>
    <lineage>
        <taxon>Eukaryota</taxon>
        <taxon>Metazoa</taxon>
        <taxon>Spiralia</taxon>
        <taxon>Lophotrochozoa</taxon>
        <taxon>Mollusca</taxon>
        <taxon>Cephalopoda</taxon>
        <taxon>Coleoidea</taxon>
        <taxon>Octopodiformes</taxon>
        <taxon>Octopoda</taxon>
        <taxon>Incirrata</taxon>
        <taxon>Octopodidae</taxon>
        <taxon>Octopus</taxon>
    </lineage>
</organism>
<proteinExistence type="predicted"/>
<dbReference type="EMBL" id="KQ433220">
    <property type="protein sequence ID" value="KOF62475.1"/>
    <property type="molecule type" value="Genomic_DNA"/>
</dbReference>
<dbReference type="AlphaFoldDB" id="A0A0L8FFP0"/>
<accession>A0A0L8FFP0</accession>
<reference evidence="1" key="1">
    <citation type="submission" date="2015-07" db="EMBL/GenBank/DDBJ databases">
        <title>MeaNS - Measles Nucleotide Surveillance Program.</title>
        <authorList>
            <person name="Tran T."/>
            <person name="Druce J."/>
        </authorList>
    </citation>
    <scope>NUCLEOTIDE SEQUENCE</scope>
    <source>
        <strain evidence="1">UCB-OBI-ISO-001</strain>
        <tissue evidence="1">Gonad</tissue>
    </source>
</reference>
<sequence>MWSPHVIKKRNTENVTSIYASYNTYVFPKASHHKLQEHKGSFTQRIQPAHFVIFIDKKYNTKMEALINISMQIITARIIMGE</sequence>
<gene>
    <name evidence="1" type="ORF">OCBIM_22023103mg</name>
</gene>
<evidence type="ECO:0000313" key="1">
    <source>
        <dbReference type="EMBL" id="KOF62475.1"/>
    </source>
</evidence>
<name>A0A0L8FFP0_OCTBM</name>
<protein>
    <submittedName>
        <fullName evidence="1">Uncharacterized protein</fullName>
    </submittedName>
</protein>